<keyword evidence="3" id="KW-0509">mRNA transport</keyword>
<evidence type="ECO:0000256" key="3">
    <source>
        <dbReference type="ARBA" id="ARBA00022816"/>
    </source>
</evidence>
<evidence type="ECO:0000256" key="8">
    <source>
        <dbReference type="ARBA" id="ARBA00023242"/>
    </source>
</evidence>
<keyword evidence="5 9" id="KW-0811">Translocation</keyword>
<keyword evidence="11" id="KW-1185">Reference proteome</keyword>
<evidence type="ECO:0000256" key="4">
    <source>
        <dbReference type="ARBA" id="ARBA00022927"/>
    </source>
</evidence>
<dbReference type="PANTHER" id="PTHR13003:SF2">
    <property type="entry name" value="NUCLEAR PORE COMPLEX PROTEIN NUP107"/>
    <property type="match status" value="1"/>
</dbReference>
<comment type="function">
    <text evidence="9">Functions as a component of the nuclear pore complex (NPC).</text>
</comment>
<keyword evidence="8 9" id="KW-0539">Nucleus</keyword>
<evidence type="ECO:0000256" key="9">
    <source>
        <dbReference type="RuleBase" id="RU365072"/>
    </source>
</evidence>
<comment type="subcellular location">
    <subcellularLocation>
        <location evidence="9">Nucleus</location>
        <location evidence="9">Nuclear pore complex</location>
    </subcellularLocation>
    <subcellularLocation>
        <location evidence="9">Nucleus membrane</location>
    </subcellularLocation>
</comment>
<dbReference type="GO" id="GO:0000973">
    <property type="term" value="P:post-transcriptional tethering of RNA polymerase II gene DNA at nuclear periphery"/>
    <property type="evidence" value="ECO:0007669"/>
    <property type="project" value="TreeGrafter"/>
</dbReference>
<dbReference type="FunFam" id="1.10.3450.20:FF:000001">
    <property type="entry name" value="Nuclear pore complex protein"/>
    <property type="match status" value="1"/>
</dbReference>
<protein>
    <recommendedName>
        <fullName evidence="9">Nuclear pore complex protein</fullName>
    </recommendedName>
</protein>
<name>A0A8S1CX38_9INSE</name>
<reference evidence="10 11" key="1">
    <citation type="submission" date="2020-04" db="EMBL/GenBank/DDBJ databases">
        <authorList>
            <person name="Alioto T."/>
            <person name="Alioto T."/>
            <person name="Gomez Garrido J."/>
        </authorList>
    </citation>
    <scope>NUCLEOTIDE SEQUENCE [LARGE SCALE GENOMIC DNA]</scope>
</reference>
<sequence>MSGMDQLRRKSLHRGVLSLDLDDSFPDDTIQMLQSPTIRRQNLRNASTLDTTASINENSLMDVSILQGEASKFYNQSNASECVEPTESLVQAFYNVFETYNDGQSAFDAVKEFHEVCKTLSQSVKNNKVLENWLIDEKNTWHLVETLYGDRLNYEYDEEMPMELMLSEKEVMLDVFNRDSVTRQCQLVVDWLEQAEAEKKEQSQKLQAQHFSDKTVCWENTLYQIQQKDNLAYTSGVALVTEIDPDAPLRQQKHIHSLDLEDERLLLSQILSHIRCGQLDLAQQLCEHCGQQWRAATLEGWRLYHNPNLTKESENGVLEPVEGNPNRDIWKVAAWRMSEDNRLPQATRTTYAALCGHLQQMLPSMVTWADWLWAHLRAMIDVRIEEEIRERVDKQYIEMPNSYWANKMSLTQIFAALASSPLPKIRAEHAEDFPTVQRALILDDMVTLYATLAAWARQHADLKFQKSPLLLRFSAHLVLILKQLGKEENESCAQHAAEVLKIYSKYVISTKKPEIIISYISQLPQKEQVEALAVYLENITDPDLKAHCLILANNAQLDVEKAARQVVVSIRERPVPITALNPKDEYYAKIQALDWLVVCPTQSSEALWHANALVRQFVAKGELDLARMTYAKIPQDTLHHIVQQGELLNDDENTMPRHSAAMREYLSLQHYLVFCF</sequence>
<gene>
    <name evidence="10" type="ORF">CLODIP_2_CD10175</name>
</gene>
<evidence type="ECO:0000256" key="6">
    <source>
        <dbReference type="ARBA" id="ARBA00023132"/>
    </source>
</evidence>
<dbReference type="InterPro" id="IPR007252">
    <property type="entry name" value="Nup84/Nup107"/>
</dbReference>
<dbReference type="Proteomes" id="UP000494165">
    <property type="component" value="Unassembled WGS sequence"/>
</dbReference>
<proteinExistence type="inferred from homology"/>
<evidence type="ECO:0000313" key="10">
    <source>
        <dbReference type="EMBL" id="CAB3372341.1"/>
    </source>
</evidence>
<dbReference type="GO" id="GO:0031965">
    <property type="term" value="C:nuclear membrane"/>
    <property type="evidence" value="ECO:0007669"/>
    <property type="project" value="UniProtKB-SubCell"/>
</dbReference>
<dbReference type="AlphaFoldDB" id="A0A8S1CX38"/>
<dbReference type="Gene3D" id="1.20.190.50">
    <property type="match status" value="1"/>
</dbReference>
<dbReference type="Gene3D" id="1.10.3450.20">
    <property type="match status" value="1"/>
</dbReference>
<accession>A0A8S1CX38</accession>
<dbReference type="EMBL" id="CADEPI010000072">
    <property type="protein sequence ID" value="CAB3372341.1"/>
    <property type="molecule type" value="Genomic_DNA"/>
</dbReference>
<dbReference type="GO" id="GO:0017056">
    <property type="term" value="F:structural constituent of nuclear pore"/>
    <property type="evidence" value="ECO:0007669"/>
    <property type="project" value="UniProtKB-UniRule"/>
</dbReference>
<organism evidence="10 11">
    <name type="scientific">Cloeon dipterum</name>
    <dbReference type="NCBI Taxonomy" id="197152"/>
    <lineage>
        <taxon>Eukaryota</taxon>
        <taxon>Metazoa</taxon>
        <taxon>Ecdysozoa</taxon>
        <taxon>Arthropoda</taxon>
        <taxon>Hexapoda</taxon>
        <taxon>Insecta</taxon>
        <taxon>Pterygota</taxon>
        <taxon>Palaeoptera</taxon>
        <taxon>Ephemeroptera</taxon>
        <taxon>Pisciforma</taxon>
        <taxon>Baetidae</taxon>
        <taxon>Cloeon</taxon>
    </lineage>
</organism>
<comment type="subunit">
    <text evidence="9">Part of the nuclear pore complex (NPC).</text>
</comment>
<keyword evidence="7 9" id="KW-0472">Membrane</keyword>
<evidence type="ECO:0000313" key="11">
    <source>
        <dbReference type="Proteomes" id="UP000494165"/>
    </source>
</evidence>
<keyword evidence="2 9" id="KW-0813">Transport</keyword>
<dbReference type="GO" id="GO:0006406">
    <property type="term" value="P:mRNA export from nucleus"/>
    <property type="evidence" value="ECO:0007669"/>
    <property type="project" value="TreeGrafter"/>
</dbReference>
<evidence type="ECO:0000256" key="1">
    <source>
        <dbReference type="ARBA" id="ARBA00009510"/>
    </source>
</evidence>
<evidence type="ECO:0000256" key="2">
    <source>
        <dbReference type="ARBA" id="ARBA00022448"/>
    </source>
</evidence>
<dbReference type="OrthoDB" id="3098at2759"/>
<dbReference type="PANTHER" id="PTHR13003">
    <property type="entry name" value="NUP107-RELATED"/>
    <property type="match status" value="1"/>
</dbReference>
<dbReference type="GO" id="GO:0031080">
    <property type="term" value="C:nuclear pore outer ring"/>
    <property type="evidence" value="ECO:0007669"/>
    <property type="project" value="TreeGrafter"/>
</dbReference>
<dbReference type="GO" id="GO:0006606">
    <property type="term" value="P:protein import into nucleus"/>
    <property type="evidence" value="ECO:0007669"/>
    <property type="project" value="TreeGrafter"/>
</dbReference>
<keyword evidence="4" id="KW-0653">Protein transport</keyword>
<comment type="similarity">
    <text evidence="1 9">Belongs to the nucleoporin Nup84/Nup107 family.</text>
</comment>
<evidence type="ECO:0000256" key="7">
    <source>
        <dbReference type="ARBA" id="ARBA00023136"/>
    </source>
</evidence>
<dbReference type="Pfam" id="PF04121">
    <property type="entry name" value="Nup84_Nup100"/>
    <property type="match status" value="1"/>
</dbReference>
<comment type="caution">
    <text evidence="10">The sequence shown here is derived from an EMBL/GenBank/DDBJ whole genome shotgun (WGS) entry which is preliminary data.</text>
</comment>
<evidence type="ECO:0000256" key="5">
    <source>
        <dbReference type="ARBA" id="ARBA00023010"/>
    </source>
</evidence>
<keyword evidence="6 9" id="KW-0906">Nuclear pore complex</keyword>